<keyword evidence="2 6" id="KW-0378">Hydrolase</keyword>
<organism evidence="8 9">
    <name type="scientific">Fimbriimonas ginsengisoli Gsoil 348</name>
    <dbReference type="NCBI Taxonomy" id="661478"/>
    <lineage>
        <taxon>Bacteria</taxon>
        <taxon>Bacillati</taxon>
        <taxon>Armatimonadota</taxon>
        <taxon>Fimbriimonadia</taxon>
        <taxon>Fimbriimonadales</taxon>
        <taxon>Fimbriimonadaceae</taxon>
        <taxon>Fimbriimonas</taxon>
    </lineage>
</organism>
<dbReference type="RefSeq" id="WP_025225745.1">
    <property type="nucleotide sequence ID" value="NZ_CP007139.1"/>
</dbReference>
<dbReference type="KEGG" id="fgi:OP10G_2324"/>
<evidence type="ECO:0000313" key="8">
    <source>
        <dbReference type="EMBL" id="AIE85692.1"/>
    </source>
</evidence>
<evidence type="ECO:0000256" key="4">
    <source>
        <dbReference type="PIRSR" id="PIRSR606710-1"/>
    </source>
</evidence>
<comment type="similarity">
    <text evidence="1 6">Belongs to the glycosyl hydrolase 43 family.</text>
</comment>
<feature type="domain" description="Beta-xylosidase C-terminal Concanavalin A-like" evidence="7">
    <location>
        <begin position="307"/>
        <end position="481"/>
    </location>
</feature>
<keyword evidence="9" id="KW-1185">Reference proteome</keyword>
<dbReference type="PANTHER" id="PTHR42812">
    <property type="entry name" value="BETA-XYLOSIDASE"/>
    <property type="match status" value="1"/>
</dbReference>
<accession>A0A068NQP3</accession>
<dbReference type="InterPro" id="IPR023296">
    <property type="entry name" value="Glyco_hydro_beta-prop_sf"/>
</dbReference>
<evidence type="ECO:0000313" key="9">
    <source>
        <dbReference type="Proteomes" id="UP000027982"/>
    </source>
</evidence>
<dbReference type="GO" id="GO:0005975">
    <property type="term" value="P:carbohydrate metabolic process"/>
    <property type="evidence" value="ECO:0007669"/>
    <property type="project" value="InterPro"/>
</dbReference>
<feature type="active site" description="Proton donor" evidence="4">
    <location>
        <position position="170"/>
    </location>
</feature>
<evidence type="ECO:0000256" key="3">
    <source>
        <dbReference type="ARBA" id="ARBA00023295"/>
    </source>
</evidence>
<dbReference type="SUPFAM" id="SSF49899">
    <property type="entry name" value="Concanavalin A-like lectins/glucanases"/>
    <property type="match status" value="1"/>
</dbReference>
<sequence>MRTFTNPILPGFSPDPSICRSGDDFYIVASSFEYFPGVPIFHSRDLVHWRQIGHVLDRPSQLPLDGVFSSGGIFAPTIRYANGRFYMITTNTQIGCFYVWSERPEGPWSEPIPVRTSCIDPSLFFDEDGTVYFTSQSNDGIQQFTIDIETGELTSERALLWSGKEGKYPEAPHLYRIGGMYYLMLAEGGTELGHMESIARSDSPWGPFEPCPSNPILTHRHRTYDDPIQTVGHADLVEAPDGSWWAVLLGIRPVPSYPVVHHLGRETFLAPVAWENGWPIVGDLGRVCIEMKAPSLPSSPWPAPPERDNFESLGFEWLFRGNPVPSSWSVGSDGLTLRATGKTLDDPTGAAWVGRRQRHFDVRVSTLVDTRGEAGLCVLIDERHHYSVVVVPGRKVQVRRRVADLFATVAEASIPEGPVQLVIQANAKTYRLGFVQEAEPHWLAEGTTRLLSTEVAGGFTGVMFGLFALAGEAKFSWFVYKPL</sequence>
<reference evidence="8 9" key="1">
    <citation type="journal article" date="2014" name="PLoS ONE">
        <title>The first complete genome sequence of the class fimbriimonadia in the phylum armatimonadetes.</title>
        <authorList>
            <person name="Hu Z.Y."/>
            <person name="Wang Y.Z."/>
            <person name="Im W.T."/>
            <person name="Wang S.Y."/>
            <person name="Zhao G.P."/>
            <person name="Zheng H.J."/>
            <person name="Quan Z.X."/>
        </authorList>
    </citation>
    <scope>NUCLEOTIDE SEQUENCE [LARGE SCALE GENOMIC DNA]</scope>
    <source>
        <strain evidence="8">Gsoil 348</strain>
    </source>
</reference>
<dbReference type="HOGENOM" id="CLU_016508_2_0_0"/>
<proteinExistence type="inferred from homology"/>
<dbReference type="eggNOG" id="COG3507">
    <property type="taxonomic scope" value="Bacteria"/>
</dbReference>
<dbReference type="GO" id="GO:0004553">
    <property type="term" value="F:hydrolase activity, hydrolyzing O-glycosyl compounds"/>
    <property type="evidence" value="ECO:0007669"/>
    <property type="project" value="InterPro"/>
</dbReference>
<dbReference type="Gene3D" id="2.60.120.200">
    <property type="match status" value="1"/>
</dbReference>
<dbReference type="Pfam" id="PF17851">
    <property type="entry name" value="GH43_C2"/>
    <property type="match status" value="1"/>
</dbReference>
<gene>
    <name evidence="8" type="ORF">OP10G_2324</name>
</gene>
<evidence type="ECO:0000259" key="7">
    <source>
        <dbReference type="Pfam" id="PF17851"/>
    </source>
</evidence>
<dbReference type="InterPro" id="IPR041542">
    <property type="entry name" value="GH43_C2"/>
</dbReference>
<dbReference type="OrthoDB" id="9801455at2"/>
<evidence type="ECO:0000256" key="2">
    <source>
        <dbReference type="ARBA" id="ARBA00022801"/>
    </source>
</evidence>
<evidence type="ECO:0000256" key="6">
    <source>
        <dbReference type="RuleBase" id="RU361187"/>
    </source>
</evidence>
<dbReference type="EMBL" id="CP007139">
    <property type="protein sequence ID" value="AIE85692.1"/>
    <property type="molecule type" value="Genomic_DNA"/>
</dbReference>
<dbReference type="STRING" id="661478.OP10G_2324"/>
<dbReference type="InterPro" id="IPR006710">
    <property type="entry name" value="Glyco_hydro_43"/>
</dbReference>
<protein>
    <submittedName>
        <fullName evidence="8">Xylan 1,4-beta-xylosidase</fullName>
    </submittedName>
</protein>
<dbReference type="Proteomes" id="UP000027982">
    <property type="component" value="Chromosome"/>
</dbReference>
<dbReference type="Gene3D" id="2.115.10.20">
    <property type="entry name" value="Glycosyl hydrolase domain, family 43"/>
    <property type="match status" value="1"/>
</dbReference>
<dbReference type="Pfam" id="PF04616">
    <property type="entry name" value="Glyco_hydro_43"/>
    <property type="match status" value="1"/>
</dbReference>
<name>A0A068NQP3_FIMGI</name>
<dbReference type="AlphaFoldDB" id="A0A068NQP3"/>
<feature type="site" description="Important for catalytic activity, responsible for pKa modulation of the active site Glu and correct orientation of both the proton donor and substrate" evidence="5">
    <location>
        <position position="120"/>
    </location>
</feature>
<evidence type="ECO:0000256" key="1">
    <source>
        <dbReference type="ARBA" id="ARBA00009865"/>
    </source>
</evidence>
<evidence type="ECO:0000256" key="5">
    <source>
        <dbReference type="PIRSR" id="PIRSR606710-2"/>
    </source>
</evidence>
<dbReference type="InterPro" id="IPR013320">
    <property type="entry name" value="ConA-like_dom_sf"/>
</dbReference>
<feature type="active site" description="Proton acceptor" evidence="4">
    <location>
        <position position="15"/>
    </location>
</feature>
<dbReference type="InterPro" id="IPR051795">
    <property type="entry name" value="Glycosyl_Hydrlase_43"/>
</dbReference>
<dbReference type="PANTHER" id="PTHR42812:SF12">
    <property type="entry name" value="BETA-XYLOSIDASE-RELATED"/>
    <property type="match status" value="1"/>
</dbReference>
<keyword evidence="3 6" id="KW-0326">Glycosidase</keyword>
<dbReference type="CDD" id="cd18617">
    <property type="entry name" value="GH43_XynB-like"/>
    <property type="match status" value="1"/>
</dbReference>
<dbReference type="SUPFAM" id="SSF75005">
    <property type="entry name" value="Arabinanase/levansucrase/invertase"/>
    <property type="match status" value="1"/>
</dbReference>